<dbReference type="EMBL" id="CP036265">
    <property type="protein sequence ID" value="QDT16856.1"/>
    <property type="molecule type" value="Genomic_DNA"/>
</dbReference>
<dbReference type="Proteomes" id="UP000318741">
    <property type="component" value="Chromosome"/>
</dbReference>
<dbReference type="OrthoDB" id="280113at2"/>
<protein>
    <submittedName>
        <fullName evidence="1">Uncharacterized protein</fullName>
    </submittedName>
</protein>
<keyword evidence="2" id="KW-1185">Reference proteome</keyword>
<sequence>MSWLLCPHCLTWVRPGGDGCPRCHGRIDPSADDPTLEELAERLGPAVGCLGEVRIARSGYSQRELPNRGLLVTTATGLFFLPHRPEVVIEPGEPPALSVSVAWWAAGLTVGPLALVAPTARLLGFGAGWSGGERRLVYEPRRVEPGEAGPLAEHLMADPGAFFLARSAVRVIRRSGPWPVRGWTIECDGRPALRFAALSDPAGVGRGLRALARTDLWHGVIL</sequence>
<evidence type="ECO:0000313" key="2">
    <source>
        <dbReference type="Proteomes" id="UP000318741"/>
    </source>
</evidence>
<accession>A0A517PBW8</accession>
<proteinExistence type="predicted"/>
<dbReference type="AlphaFoldDB" id="A0A517PBW8"/>
<evidence type="ECO:0000313" key="1">
    <source>
        <dbReference type="EMBL" id="QDT16856.1"/>
    </source>
</evidence>
<reference evidence="1 2" key="1">
    <citation type="submission" date="2019-02" db="EMBL/GenBank/DDBJ databases">
        <title>Deep-cultivation of Planctomycetes and their phenomic and genomic characterization uncovers novel biology.</title>
        <authorList>
            <person name="Wiegand S."/>
            <person name="Jogler M."/>
            <person name="Boedeker C."/>
            <person name="Pinto D."/>
            <person name="Vollmers J."/>
            <person name="Rivas-Marin E."/>
            <person name="Kohn T."/>
            <person name="Peeters S.H."/>
            <person name="Heuer A."/>
            <person name="Rast P."/>
            <person name="Oberbeckmann S."/>
            <person name="Bunk B."/>
            <person name="Jeske O."/>
            <person name="Meyerdierks A."/>
            <person name="Storesund J.E."/>
            <person name="Kallscheuer N."/>
            <person name="Luecker S."/>
            <person name="Lage O.M."/>
            <person name="Pohl T."/>
            <person name="Merkel B.J."/>
            <person name="Hornburger P."/>
            <person name="Mueller R.-W."/>
            <person name="Bruemmer F."/>
            <person name="Labrenz M."/>
            <person name="Spormann A.M."/>
            <person name="Op den Camp H."/>
            <person name="Overmann J."/>
            <person name="Amann R."/>
            <person name="Jetten M.S.M."/>
            <person name="Mascher T."/>
            <person name="Medema M.H."/>
            <person name="Devos D.P."/>
            <person name="Kaster A.-K."/>
            <person name="Ovreas L."/>
            <person name="Rohde M."/>
            <person name="Galperin M.Y."/>
            <person name="Jogler C."/>
        </authorList>
    </citation>
    <scope>NUCLEOTIDE SEQUENCE [LARGE SCALE GENOMIC DNA]</scope>
    <source>
        <strain evidence="1 2">CA12</strain>
    </source>
</reference>
<organism evidence="1 2">
    <name type="scientific">Alienimonas californiensis</name>
    <dbReference type="NCBI Taxonomy" id="2527989"/>
    <lineage>
        <taxon>Bacteria</taxon>
        <taxon>Pseudomonadati</taxon>
        <taxon>Planctomycetota</taxon>
        <taxon>Planctomycetia</taxon>
        <taxon>Planctomycetales</taxon>
        <taxon>Planctomycetaceae</taxon>
        <taxon>Alienimonas</taxon>
    </lineage>
</organism>
<dbReference type="KEGG" id="acaf:CA12_29640"/>
<gene>
    <name evidence="1" type="ORF">CA12_29640</name>
</gene>
<dbReference type="RefSeq" id="WP_145359779.1">
    <property type="nucleotide sequence ID" value="NZ_CP036265.1"/>
</dbReference>
<name>A0A517PBW8_9PLAN</name>